<evidence type="ECO:0000256" key="2">
    <source>
        <dbReference type="SAM" id="Phobius"/>
    </source>
</evidence>
<dbReference type="PANTHER" id="PTHR24253">
    <property type="entry name" value="TRANSMEMBRANE PROTEASE SERINE"/>
    <property type="match status" value="1"/>
</dbReference>
<dbReference type="EMBL" id="CAJOBC010091399">
    <property type="protein sequence ID" value="CAF4400505.1"/>
    <property type="molecule type" value="Genomic_DNA"/>
</dbReference>
<feature type="transmembrane region" description="Helical" evidence="2">
    <location>
        <begin position="32"/>
        <end position="56"/>
    </location>
</feature>
<dbReference type="Proteomes" id="UP000681722">
    <property type="component" value="Unassembled WGS sequence"/>
</dbReference>
<name>A0A815WFL3_9BILA</name>
<dbReference type="InterPro" id="IPR043504">
    <property type="entry name" value="Peptidase_S1_PA_chymotrypsin"/>
</dbReference>
<evidence type="ECO:0000313" key="5">
    <source>
        <dbReference type="EMBL" id="CAF4400505.1"/>
    </source>
</evidence>
<dbReference type="InterPro" id="IPR009003">
    <property type="entry name" value="Peptidase_S1_PA"/>
</dbReference>
<dbReference type="GO" id="GO:0006508">
    <property type="term" value="P:proteolysis"/>
    <property type="evidence" value="ECO:0007669"/>
    <property type="project" value="InterPro"/>
</dbReference>
<gene>
    <name evidence="4" type="ORF">GPM918_LOCUS38586</name>
    <name evidence="5" type="ORF">SRO942_LOCUS39419</name>
</gene>
<proteinExistence type="predicted"/>
<organism evidence="4 6">
    <name type="scientific">Didymodactylos carnosus</name>
    <dbReference type="NCBI Taxonomy" id="1234261"/>
    <lineage>
        <taxon>Eukaryota</taxon>
        <taxon>Metazoa</taxon>
        <taxon>Spiralia</taxon>
        <taxon>Gnathifera</taxon>
        <taxon>Rotifera</taxon>
        <taxon>Eurotatoria</taxon>
        <taxon>Bdelloidea</taxon>
        <taxon>Philodinida</taxon>
        <taxon>Philodinidae</taxon>
        <taxon>Didymodactylos</taxon>
    </lineage>
</organism>
<dbReference type="Proteomes" id="UP000663829">
    <property type="component" value="Unassembled WGS sequence"/>
</dbReference>
<keyword evidence="1" id="KW-1015">Disulfide bond</keyword>
<protein>
    <recommendedName>
        <fullName evidence="3">Peptidase S1 domain-containing protein</fullName>
    </recommendedName>
</protein>
<dbReference type="EMBL" id="CAJNOQ010025773">
    <property type="protein sequence ID" value="CAF1540216.1"/>
    <property type="molecule type" value="Genomic_DNA"/>
</dbReference>
<dbReference type="Pfam" id="PF00089">
    <property type="entry name" value="Trypsin"/>
    <property type="match status" value="1"/>
</dbReference>
<comment type="caution">
    <text evidence="4">The sequence shown here is derived from an EMBL/GenBank/DDBJ whole genome shotgun (WGS) entry which is preliminary data.</text>
</comment>
<dbReference type="AlphaFoldDB" id="A0A815WFL3"/>
<evidence type="ECO:0000259" key="3">
    <source>
        <dbReference type="PROSITE" id="PS50240"/>
    </source>
</evidence>
<dbReference type="PANTHER" id="PTHR24253:SF153">
    <property type="entry name" value="SERINE PROTEASE HEPSIN"/>
    <property type="match status" value="1"/>
</dbReference>
<dbReference type="OrthoDB" id="5979691at2759"/>
<accession>A0A815WFL3</accession>
<dbReference type="PROSITE" id="PS50240">
    <property type="entry name" value="TRYPSIN_DOM"/>
    <property type="match status" value="1"/>
</dbReference>
<dbReference type="Gene3D" id="2.40.10.10">
    <property type="entry name" value="Trypsin-like serine proteases"/>
    <property type="match status" value="1"/>
</dbReference>
<keyword evidence="6" id="KW-1185">Reference proteome</keyword>
<dbReference type="SUPFAM" id="SSF50494">
    <property type="entry name" value="Trypsin-like serine proteases"/>
    <property type="match status" value="1"/>
</dbReference>
<dbReference type="InterPro" id="IPR001254">
    <property type="entry name" value="Trypsin_dom"/>
</dbReference>
<evidence type="ECO:0000256" key="1">
    <source>
        <dbReference type="ARBA" id="ARBA00023157"/>
    </source>
</evidence>
<dbReference type="SMART" id="SM00020">
    <property type="entry name" value="Tryp_SPc"/>
    <property type="match status" value="1"/>
</dbReference>
<keyword evidence="2" id="KW-1133">Transmembrane helix</keyword>
<feature type="domain" description="Peptidase S1" evidence="3">
    <location>
        <begin position="133"/>
        <end position="358"/>
    </location>
</feature>
<keyword evidence="2" id="KW-0812">Transmembrane</keyword>
<dbReference type="GO" id="GO:0004252">
    <property type="term" value="F:serine-type endopeptidase activity"/>
    <property type="evidence" value="ECO:0007669"/>
    <property type="project" value="InterPro"/>
</dbReference>
<evidence type="ECO:0000313" key="4">
    <source>
        <dbReference type="EMBL" id="CAF1540216.1"/>
    </source>
</evidence>
<keyword evidence="2" id="KW-0472">Membrane</keyword>
<evidence type="ECO:0000313" key="6">
    <source>
        <dbReference type="Proteomes" id="UP000663829"/>
    </source>
</evidence>
<reference evidence="4" key="1">
    <citation type="submission" date="2021-02" db="EMBL/GenBank/DDBJ databases">
        <authorList>
            <person name="Nowell W R."/>
        </authorList>
    </citation>
    <scope>NUCLEOTIDE SEQUENCE</scope>
</reference>
<sequence>MLVSANLNNAIPGSGRQYLNTKKEVINDPSSALLSLIAVAIGIFLILLSMSLGLGLGIGLTPYGKKNATLIPVTITTTPIQTKVIVRLVPKLLQNINCNLYSPCGCQTTGVDPVFRNMTFTTTGGRRRRHKRVVGGTKVTDSRLWPWLVRIGTKTVFYCHGMLVNSTSRVYATVSCLRHHSLTVPELYVDYQLTSALYYTGRLKVLRVIQHPDYISYGNGLHINDLALLVLNASVPNSTPICLPSIESIFYPPDNTVAVLIGYGGSSQLNQVILRTLEPDTNPLCSQFVSSSYSGELFCAGFTAGLQDACFDDLSAPLLQYDIVNRRWILIGLVSNVTGCGMANMPSVYTRVAAYVDWNPLLRK</sequence>